<sequence length="443" mass="49212">MGACCSKEGNFGGYGDRRIPVYENECEQENNVTSGDFGASVRLQGFSSFVSMASLQGKKGINQDSMTIWEDFIGEKDVYFCGVFDGHGPSGHKVARSVRDQLPVKLSAAQNHFKTIGLNNSKIDENDDETLNDVDDPKENSVFHTWKSSLLRAFREVDEELSLDPSIESYCSGTTAVTVIKQGDHLIIGNLGDSRAVMCSRGERDQVVPVQLTVDLKPNLPREAERVRRCNGRVFALVQEPHVLRVWLPDEDSPGLAMTRAFGDFCLKDYGLIPVPQVFFRKLTEHDEFVVLATDGIWDVLTNFEVVKIVSSARKRAVAAKFLAVHAIRAWKSRFPSSRTDDIAVVILFFKPPPPAKSMSDISHMTADSLSHLNSSISQYTHRSISSSDADDGFDFRDTLKGKAQDDSLDDWGEGESLVDTTLNFPRYSSARHRARSSSKDAE</sequence>
<dbReference type="SUPFAM" id="SSF81606">
    <property type="entry name" value="PP2C-like"/>
    <property type="match status" value="1"/>
</dbReference>
<evidence type="ECO:0000313" key="2">
    <source>
        <dbReference type="EMBL" id="KAK9723612.1"/>
    </source>
</evidence>
<gene>
    <name evidence="2" type="ORF">RND81_05G012200</name>
</gene>
<keyword evidence="3" id="KW-1185">Reference proteome</keyword>
<dbReference type="PROSITE" id="PS51746">
    <property type="entry name" value="PPM_2"/>
    <property type="match status" value="1"/>
</dbReference>
<feature type="domain" description="PPM-type phosphatase" evidence="1">
    <location>
        <begin position="49"/>
        <end position="350"/>
    </location>
</feature>
<evidence type="ECO:0000313" key="3">
    <source>
        <dbReference type="Proteomes" id="UP001443914"/>
    </source>
</evidence>
<comment type="caution">
    <text evidence="2">The sequence shown here is derived from an EMBL/GenBank/DDBJ whole genome shotgun (WGS) entry which is preliminary data.</text>
</comment>
<dbReference type="Pfam" id="PF00481">
    <property type="entry name" value="PP2C"/>
    <property type="match status" value="1"/>
</dbReference>
<dbReference type="EMBL" id="JBDFQZ010000005">
    <property type="protein sequence ID" value="KAK9723612.1"/>
    <property type="molecule type" value="Genomic_DNA"/>
</dbReference>
<dbReference type="SMART" id="SM00332">
    <property type="entry name" value="PP2Cc"/>
    <property type="match status" value="1"/>
</dbReference>
<dbReference type="PANTHER" id="PTHR47992">
    <property type="entry name" value="PROTEIN PHOSPHATASE"/>
    <property type="match status" value="1"/>
</dbReference>
<dbReference type="GO" id="GO:0004722">
    <property type="term" value="F:protein serine/threonine phosphatase activity"/>
    <property type="evidence" value="ECO:0007669"/>
    <property type="project" value="InterPro"/>
</dbReference>
<dbReference type="AlphaFoldDB" id="A0AAW1KT78"/>
<protein>
    <recommendedName>
        <fullName evidence="1">PPM-type phosphatase domain-containing protein</fullName>
    </recommendedName>
</protein>
<dbReference type="Proteomes" id="UP001443914">
    <property type="component" value="Unassembled WGS sequence"/>
</dbReference>
<proteinExistence type="predicted"/>
<dbReference type="InterPro" id="IPR036457">
    <property type="entry name" value="PPM-type-like_dom_sf"/>
</dbReference>
<dbReference type="InterPro" id="IPR001932">
    <property type="entry name" value="PPM-type_phosphatase-like_dom"/>
</dbReference>
<name>A0AAW1KT78_SAPOF</name>
<organism evidence="2 3">
    <name type="scientific">Saponaria officinalis</name>
    <name type="common">Common soapwort</name>
    <name type="synonym">Lychnis saponaria</name>
    <dbReference type="NCBI Taxonomy" id="3572"/>
    <lineage>
        <taxon>Eukaryota</taxon>
        <taxon>Viridiplantae</taxon>
        <taxon>Streptophyta</taxon>
        <taxon>Embryophyta</taxon>
        <taxon>Tracheophyta</taxon>
        <taxon>Spermatophyta</taxon>
        <taxon>Magnoliopsida</taxon>
        <taxon>eudicotyledons</taxon>
        <taxon>Gunneridae</taxon>
        <taxon>Pentapetalae</taxon>
        <taxon>Caryophyllales</taxon>
        <taxon>Caryophyllaceae</taxon>
        <taxon>Caryophylleae</taxon>
        <taxon>Saponaria</taxon>
    </lineage>
</organism>
<accession>A0AAW1KT78</accession>
<dbReference type="CDD" id="cd00143">
    <property type="entry name" value="PP2Cc"/>
    <property type="match status" value="1"/>
</dbReference>
<dbReference type="InterPro" id="IPR015655">
    <property type="entry name" value="PP2C"/>
</dbReference>
<evidence type="ECO:0000259" key="1">
    <source>
        <dbReference type="PROSITE" id="PS51746"/>
    </source>
</evidence>
<dbReference type="Gene3D" id="3.60.40.10">
    <property type="entry name" value="PPM-type phosphatase domain"/>
    <property type="match status" value="1"/>
</dbReference>
<reference evidence="2" key="1">
    <citation type="submission" date="2024-03" db="EMBL/GenBank/DDBJ databases">
        <title>WGS assembly of Saponaria officinalis var. Norfolk2.</title>
        <authorList>
            <person name="Jenkins J."/>
            <person name="Shu S."/>
            <person name="Grimwood J."/>
            <person name="Barry K."/>
            <person name="Goodstein D."/>
            <person name="Schmutz J."/>
            <person name="Leebens-Mack J."/>
            <person name="Osbourn A."/>
        </authorList>
    </citation>
    <scope>NUCLEOTIDE SEQUENCE [LARGE SCALE GENOMIC DNA]</scope>
    <source>
        <strain evidence="2">JIC</strain>
    </source>
</reference>